<protein>
    <submittedName>
        <fullName evidence="7">Recombinase family protein</fullName>
    </submittedName>
</protein>
<evidence type="ECO:0000259" key="6">
    <source>
        <dbReference type="Pfam" id="PF00239"/>
    </source>
</evidence>
<dbReference type="RefSeq" id="WP_164426338.1">
    <property type="nucleotide sequence ID" value="NZ_JAAIKT010000010.1"/>
</dbReference>
<dbReference type="InterPro" id="IPR036162">
    <property type="entry name" value="Resolvase-like_N_sf"/>
</dbReference>
<dbReference type="GO" id="GO:0015074">
    <property type="term" value="P:DNA integration"/>
    <property type="evidence" value="ECO:0007669"/>
    <property type="project" value="UniProtKB-KW"/>
</dbReference>
<evidence type="ECO:0000256" key="3">
    <source>
        <dbReference type="ARBA" id="ARBA00023172"/>
    </source>
</evidence>
<evidence type="ECO:0000256" key="5">
    <source>
        <dbReference type="SAM" id="MobiDB-lite"/>
    </source>
</evidence>
<dbReference type="Proteomes" id="UP000476310">
    <property type="component" value="Unassembled WGS sequence"/>
</dbReference>
<dbReference type="InterPro" id="IPR006118">
    <property type="entry name" value="Recombinase_CS"/>
</dbReference>
<dbReference type="Gene3D" id="3.40.50.1390">
    <property type="entry name" value="Resolvase, N-terminal catalytic domain"/>
    <property type="match status" value="1"/>
</dbReference>
<accession>A0A6G4AEU1</accession>
<feature type="active site" description="O-(5'-phospho-DNA)-serine intermediate" evidence="4">
    <location>
        <position position="10"/>
    </location>
</feature>
<organism evidence="7 8">
    <name type="scientific">Streptomyces rhizosphaericus</name>
    <dbReference type="NCBI Taxonomy" id="114699"/>
    <lineage>
        <taxon>Bacteria</taxon>
        <taxon>Bacillati</taxon>
        <taxon>Actinomycetota</taxon>
        <taxon>Actinomycetes</taxon>
        <taxon>Kitasatosporales</taxon>
        <taxon>Streptomycetaceae</taxon>
        <taxon>Streptomyces</taxon>
        <taxon>Streptomyces violaceusniger group</taxon>
    </lineage>
</organism>
<feature type="region of interest" description="Disordered" evidence="5">
    <location>
        <begin position="75"/>
        <end position="96"/>
    </location>
</feature>
<feature type="domain" description="Resolvase/invertase-type recombinase catalytic" evidence="6">
    <location>
        <begin position="19"/>
        <end position="80"/>
    </location>
</feature>
<keyword evidence="1" id="KW-0229">DNA integration</keyword>
<evidence type="ECO:0000256" key="4">
    <source>
        <dbReference type="PROSITE-ProRule" id="PRU10137"/>
    </source>
</evidence>
<dbReference type="SUPFAM" id="SSF53041">
    <property type="entry name" value="Resolvase-like"/>
    <property type="match status" value="1"/>
</dbReference>
<dbReference type="InterPro" id="IPR006119">
    <property type="entry name" value="Resolv_N"/>
</dbReference>
<comment type="caution">
    <text evidence="7">The sequence shown here is derived from an EMBL/GenBank/DDBJ whole genome shotgun (WGS) entry which is preliminary data.</text>
</comment>
<dbReference type="GO" id="GO:0000150">
    <property type="term" value="F:DNA strand exchange activity"/>
    <property type="evidence" value="ECO:0007669"/>
    <property type="project" value="InterPro"/>
</dbReference>
<dbReference type="AlphaFoldDB" id="A0A6G4AEU1"/>
<keyword evidence="2" id="KW-0238">DNA-binding</keyword>
<dbReference type="GO" id="GO:0003677">
    <property type="term" value="F:DNA binding"/>
    <property type="evidence" value="ECO:0007669"/>
    <property type="project" value="UniProtKB-KW"/>
</dbReference>
<sequence length="96" mass="10692">MRLVGYIRVSTGRQLVQEAILAQIRKHGGRAFTANSGGVHPDDPMRTAMRQMRGVFAQLERSVIAARLRHGRREKAEQGGYAYGARRTDGGLTRRS</sequence>
<dbReference type="EMBL" id="JAAIKT010000010">
    <property type="protein sequence ID" value="NEW71007.1"/>
    <property type="molecule type" value="Genomic_DNA"/>
</dbReference>
<dbReference type="PROSITE" id="PS00397">
    <property type="entry name" value="RECOMBINASES_1"/>
    <property type="match status" value="1"/>
</dbReference>
<keyword evidence="3" id="KW-0233">DNA recombination</keyword>
<keyword evidence="8" id="KW-1185">Reference proteome</keyword>
<evidence type="ECO:0000313" key="8">
    <source>
        <dbReference type="Proteomes" id="UP000476310"/>
    </source>
</evidence>
<evidence type="ECO:0000256" key="1">
    <source>
        <dbReference type="ARBA" id="ARBA00022908"/>
    </source>
</evidence>
<reference evidence="7" key="1">
    <citation type="submission" date="2020-02" db="EMBL/GenBank/DDBJ databases">
        <title>A new Streptomyces sp. for controlling soil-borne diseases.</title>
        <authorList>
            <person name="Li X."/>
            <person name="Tian Y."/>
            <person name="Gao K."/>
        </authorList>
    </citation>
    <scope>NUCLEOTIDE SEQUENCE [LARGE SCALE GENOMIC DNA]</scope>
    <source>
        <strain evidence="7">0250</strain>
    </source>
</reference>
<evidence type="ECO:0000313" key="7">
    <source>
        <dbReference type="EMBL" id="NEW71007.1"/>
    </source>
</evidence>
<name>A0A6G4AEU1_9ACTN</name>
<proteinExistence type="predicted"/>
<gene>
    <name evidence="7" type="ORF">G4H13_11455</name>
</gene>
<dbReference type="Pfam" id="PF00239">
    <property type="entry name" value="Resolvase"/>
    <property type="match status" value="1"/>
</dbReference>
<evidence type="ECO:0000256" key="2">
    <source>
        <dbReference type="ARBA" id="ARBA00023125"/>
    </source>
</evidence>